<dbReference type="STRING" id="188477.A0A433SRI2"/>
<dbReference type="Proteomes" id="UP000271974">
    <property type="component" value="Unassembled WGS sequence"/>
</dbReference>
<dbReference type="OrthoDB" id="6086948at2759"/>
<organism evidence="3 4">
    <name type="scientific">Elysia chlorotica</name>
    <name type="common">Eastern emerald elysia</name>
    <name type="synonym">Sea slug</name>
    <dbReference type="NCBI Taxonomy" id="188477"/>
    <lineage>
        <taxon>Eukaryota</taxon>
        <taxon>Metazoa</taxon>
        <taxon>Spiralia</taxon>
        <taxon>Lophotrochozoa</taxon>
        <taxon>Mollusca</taxon>
        <taxon>Gastropoda</taxon>
        <taxon>Heterobranchia</taxon>
        <taxon>Euthyneura</taxon>
        <taxon>Panpulmonata</taxon>
        <taxon>Sacoglossa</taxon>
        <taxon>Placobranchoidea</taxon>
        <taxon>Plakobranchidae</taxon>
        <taxon>Elysia</taxon>
    </lineage>
</organism>
<dbReference type="InterPro" id="IPR013783">
    <property type="entry name" value="Ig-like_fold"/>
</dbReference>
<feature type="domain" description="Ig-like" evidence="2">
    <location>
        <begin position="101"/>
        <end position="225"/>
    </location>
</feature>
<sequence length="271" mass="30838">MSLLHRLPTQEIEASISSSKFLFLVDRSFHLIIEVSIHQFLSFTLVYPTVTRVLVSLPRSQVAVGSRQSLTMTSHALVNVLILALVAVDQSRSELSVRIEPNVRKLLVPEGSSRTFSCIVERHPNNGDKVLWISPYDKDQAGETKPEVTYYFGNDSVLLYCKANLKDAVFQEWRKDNTTLEAGEKYELHDNGSLTVMKLDRDDAGQYMARYTLSNDDNKIYDCVVDYRDKLAWLYPFVGIIAQIVVLVLLIILFEKIKKKNDSEPGINVHE</sequence>
<evidence type="ECO:0000259" key="2">
    <source>
        <dbReference type="PROSITE" id="PS50835"/>
    </source>
</evidence>
<dbReference type="SUPFAM" id="SSF48726">
    <property type="entry name" value="Immunoglobulin"/>
    <property type="match status" value="1"/>
</dbReference>
<reference evidence="3 4" key="1">
    <citation type="submission" date="2019-01" db="EMBL/GenBank/DDBJ databases">
        <title>A draft genome assembly of the solar-powered sea slug Elysia chlorotica.</title>
        <authorList>
            <person name="Cai H."/>
            <person name="Li Q."/>
            <person name="Fang X."/>
            <person name="Li J."/>
            <person name="Curtis N.E."/>
            <person name="Altenburger A."/>
            <person name="Shibata T."/>
            <person name="Feng M."/>
            <person name="Maeda T."/>
            <person name="Schwartz J.A."/>
            <person name="Shigenobu S."/>
            <person name="Lundholm N."/>
            <person name="Nishiyama T."/>
            <person name="Yang H."/>
            <person name="Hasebe M."/>
            <person name="Li S."/>
            <person name="Pierce S.K."/>
            <person name="Wang J."/>
        </authorList>
    </citation>
    <scope>NUCLEOTIDE SEQUENCE [LARGE SCALE GENOMIC DNA]</scope>
    <source>
        <strain evidence="3">EC2010</strain>
        <tissue evidence="3">Whole organism of an adult</tissue>
    </source>
</reference>
<proteinExistence type="predicted"/>
<dbReference type="InterPro" id="IPR007110">
    <property type="entry name" value="Ig-like_dom"/>
</dbReference>
<protein>
    <recommendedName>
        <fullName evidence="2">Ig-like domain-containing protein</fullName>
    </recommendedName>
</protein>
<comment type="caution">
    <text evidence="3">The sequence shown here is derived from an EMBL/GenBank/DDBJ whole genome shotgun (WGS) entry which is preliminary data.</text>
</comment>
<evidence type="ECO:0000313" key="3">
    <source>
        <dbReference type="EMBL" id="RUS71886.1"/>
    </source>
</evidence>
<evidence type="ECO:0000256" key="1">
    <source>
        <dbReference type="SAM" id="Phobius"/>
    </source>
</evidence>
<feature type="transmembrane region" description="Helical" evidence="1">
    <location>
        <begin position="233"/>
        <end position="254"/>
    </location>
</feature>
<keyword evidence="1" id="KW-0472">Membrane</keyword>
<dbReference type="AlphaFoldDB" id="A0A433SRI2"/>
<dbReference type="Gene3D" id="2.60.40.10">
    <property type="entry name" value="Immunoglobulins"/>
    <property type="match status" value="1"/>
</dbReference>
<accession>A0A433SRI2</accession>
<keyword evidence="1" id="KW-1133">Transmembrane helix</keyword>
<name>A0A433SRI2_ELYCH</name>
<dbReference type="InterPro" id="IPR036179">
    <property type="entry name" value="Ig-like_dom_sf"/>
</dbReference>
<gene>
    <name evidence="3" type="ORF">EGW08_020351</name>
</gene>
<evidence type="ECO:0000313" key="4">
    <source>
        <dbReference type="Proteomes" id="UP000271974"/>
    </source>
</evidence>
<dbReference type="EMBL" id="RQTK01001145">
    <property type="protein sequence ID" value="RUS71886.1"/>
    <property type="molecule type" value="Genomic_DNA"/>
</dbReference>
<keyword evidence="4" id="KW-1185">Reference proteome</keyword>
<dbReference type="PROSITE" id="PS50835">
    <property type="entry name" value="IG_LIKE"/>
    <property type="match status" value="1"/>
</dbReference>
<keyword evidence="1" id="KW-0812">Transmembrane</keyword>